<dbReference type="GeneID" id="13283160"/>
<dbReference type="RefSeq" id="XP_003837173.1">
    <property type="nucleotide sequence ID" value="XM_003837125.1"/>
</dbReference>
<dbReference type="OrthoDB" id="10400721at2759"/>
<sequence length="246" mass="27799">MDPFGLFADFIEELSQTNAVEQSRPTVPVGEQDPLASGLALSTRTSEKGDCAIQLINPVNENIQASHTQHSSTVAPSPNTHTPMYMNPSSTTRTWLDMDPISHGTSDITFDSGFTTLSQYQNSTIQQDPMTFTYHPALDNLHQHYHSGQTPPWTAYQSFAYMPPDLHYLQDHGQPLTQSHQPNQFSGHLPDASELVYDYQCQDPLCNCQYFHPPIPYATNNETAMRFKDEWTTHGPLYQSRPTERH</sequence>
<dbReference type="AlphaFoldDB" id="E4ZR68"/>
<reference evidence="2" key="1">
    <citation type="journal article" date="2011" name="Nat. Commun.">
        <title>Effector diversification within compartments of the Leptosphaeria maculans genome affected by Repeat-Induced Point mutations.</title>
        <authorList>
            <person name="Rouxel T."/>
            <person name="Grandaubert J."/>
            <person name="Hane J.K."/>
            <person name="Hoede C."/>
            <person name="van de Wouw A.P."/>
            <person name="Couloux A."/>
            <person name="Dominguez V."/>
            <person name="Anthouard V."/>
            <person name="Bally P."/>
            <person name="Bourras S."/>
            <person name="Cozijnsen A.J."/>
            <person name="Ciuffetti L.M."/>
            <person name="Degrave A."/>
            <person name="Dilmaghani A."/>
            <person name="Duret L."/>
            <person name="Fudal I."/>
            <person name="Goodwin S.B."/>
            <person name="Gout L."/>
            <person name="Glaser N."/>
            <person name="Linglin J."/>
            <person name="Kema G.H.J."/>
            <person name="Lapalu N."/>
            <person name="Lawrence C.B."/>
            <person name="May K."/>
            <person name="Meyer M."/>
            <person name="Ollivier B."/>
            <person name="Poulain J."/>
            <person name="Schoch C.L."/>
            <person name="Simon A."/>
            <person name="Spatafora J.W."/>
            <person name="Stachowiak A."/>
            <person name="Turgeon B.G."/>
            <person name="Tyler B.M."/>
            <person name="Vincent D."/>
            <person name="Weissenbach J."/>
            <person name="Amselem J."/>
            <person name="Quesneville H."/>
            <person name="Oliver R.P."/>
            <person name="Wincker P."/>
            <person name="Balesdent M.-H."/>
            <person name="Howlett B.J."/>
        </authorList>
    </citation>
    <scope>NUCLEOTIDE SEQUENCE [LARGE SCALE GENOMIC DNA]</scope>
    <source>
        <strain evidence="2">JN3 / isolate v23.1.3 / race Av1-4-5-6-7-8</strain>
    </source>
</reference>
<dbReference type="InParanoid" id="E4ZR68"/>
<dbReference type="Proteomes" id="UP000002668">
    <property type="component" value="Genome"/>
</dbReference>
<name>E4ZR68_LEPMJ</name>
<accession>E4ZR68</accession>
<protein>
    <submittedName>
        <fullName evidence="1">Predicted protein</fullName>
    </submittedName>
</protein>
<dbReference type="VEuPathDB" id="FungiDB:LEMA_P034070.1"/>
<proteinExistence type="predicted"/>
<dbReference type="HOGENOM" id="CLU_1129220_0_0_1"/>
<evidence type="ECO:0000313" key="2">
    <source>
        <dbReference type="Proteomes" id="UP000002668"/>
    </source>
</evidence>
<keyword evidence="2" id="KW-1185">Reference proteome</keyword>
<evidence type="ECO:0000313" key="1">
    <source>
        <dbReference type="EMBL" id="CBX93733.1"/>
    </source>
</evidence>
<gene>
    <name evidence="1" type="ORF">LEMA_P034070.1</name>
</gene>
<organism evidence="2">
    <name type="scientific">Leptosphaeria maculans (strain JN3 / isolate v23.1.3 / race Av1-4-5-6-7-8)</name>
    <name type="common">Blackleg fungus</name>
    <name type="synonym">Phoma lingam</name>
    <dbReference type="NCBI Taxonomy" id="985895"/>
    <lineage>
        <taxon>Eukaryota</taxon>
        <taxon>Fungi</taxon>
        <taxon>Dikarya</taxon>
        <taxon>Ascomycota</taxon>
        <taxon>Pezizomycotina</taxon>
        <taxon>Dothideomycetes</taxon>
        <taxon>Pleosporomycetidae</taxon>
        <taxon>Pleosporales</taxon>
        <taxon>Pleosporineae</taxon>
        <taxon>Leptosphaeriaceae</taxon>
        <taxon>Plenodomus</taxon>
        <taxon>Plenodomus lingam/Leptosphaeria maculans species complex</taxon>
    </lineage>
</organism>
<dbReference type="EMBL" id="FP929116">
    <property type="protein sequence ID" value="CBX93733.1"/>
    <property type="molecule type" value="Genomic_DNA"/>
</dbReference>